<keyword evidence="11" id="KW-1185">Reference proteome</keyword>
<feature type="domain" description="Phosphatidic acid phosphatase type 2/haloperoxidase" evidence="9">
    <location>
        <begin position="116"/>
        <end position="235"/>
    </location>
</feature>
<feature type="transmembrane region" description="Helical" evidence="8">
    <location>
        <begin position="377"/>
        <end position="398"/>
    </location>
</feature>
<dbReference type="CDD" id="cd03388">
    <property type="entry name" value="PAP2_SPPase1"/>
    <property type="match status" value="1"/>
</dbReference>
<dbReference type="PANTHER" id="PTHR14969">
    <property type="entry name" value="SPHINGOSINE-1-PHOSPHATE PHOSPHOHYDROLASE"/>
    <property type="match status" value="1"/>
</dbReference>
<dbReference type="SUPFAM" id="SSF48317">
    <property type="entry name" value="Acid phosphatase/Vanadium-dependent haloperoxidase"/>
    <property type="match status" value="1"/>
</dbReference>
<dbReference type="EMBL" id="HG793125">
    <property type="protein sequence ID" value="CDK24361.1"/>
    <property type="molecule type" value="Genomic_DNA"/>
</dbReference>
<dbReference type="PANTHER" id="PTHR14969:SF28">
    <property type="entry name" value="DIHYDROSPHINGOSINE 1-PHOSPHATE PHOSPHATASE LCB3-RELATED"/>
    <property type="match status" value="1"/>
</dbReference>
<keyword evidence="2 8" id="KW-0812">Transmembrane</keyword>
<feature type="transmembrane region" description="Helical" evidence="8">
    <location>
        <begin position="120"/>
        <end position="137"/>
    </location>
</feature>
<evidence type="ECO:0000256" key="2">
    <source>
        <dbReference type="ARBA" id="ARBA00022692"/>
    </source>
</evidence>
<reference evidence="10" key="2">
    <citation type="submission" date="2014-02" db="EMBL/GenBank/DDBJ databases">
        <title>Complete DNA sequence of /Kuraishia capsulata/ illustrates novel genomic features among budding yeasts (/Saccharomycotina/).</title>
        <authorList>
            <person name="Morales L."/>
            <person name="Noel B."/>
            <person name="Porcel B."/>
            <person name="Marcet-Houben M."/>
            <person name="Hullo M-F."/>
            <person name="Sacerdot C."/>
            <person name="Tekaia F."/>
            <person name="Leh-Louis V."/>
            <person name="Despons L."/>
            <person name="Khanna V."/>
            <person name="Aury J-M."/>
            <person name="Barbe V."/>
            <person name="Couloux A."/>
            <person name="Labadie K."/>
            <person name="Pelletier E."/>
            <person name="Souciet J-L."/>
            <person name="Boekhout T."/>
            <person name="Gabaldon T."/>
            <person name="Wincker P."/>
            <person name="Dujon B."/>
        </authorList>
    </citation>
    <scope>NUCLEOTIDE SEQUENCE</scope>
    <source>
        <strain evidence="10">CBS 1993</strain>
    </source>
</reference>
<dbReference type="RefSeq" id="XP_022456378.1">
    <property type="nucleotide sequence ID" value="XM_022604851.1"/>
</dbReference>
<accession>W6MFJ0</accession>
<feature type="transmembrane region" description="Helical" evidence="8">
    <location>
        <begin position="97"/>
        <end position="115"/>
    </location>
</feature>
<keyword evidence="6 8" id="KW-0472">Membrane</keyword>
<keyword evidence="5 8" id="KW-1133">Transmembrane helix</keyword>
<evidence type="ECO:0000256" key="8">
    <source>
        <dbReference type="SAM" id="Phobius"/>
    </source>
</evidence>
<evidence type="ECO:0000256" key="7">
    <source>
        <dbReference type="ARBA" id="ARBA00038324"/>
    </source>
</evidence>
<dbReference type="Proteomes" id="UP000019384">
    <property type="component" value="Unassembled WGS sequence"/>
</dbReference>
<feature type="transmembrane region" description="Helical" evidence="8">
    <location>
        <begin position="243"/>
        <end position="262"/>
    </location>
</feature>
<feature type="transmembrane region" description="Helical" evidence="8">
    <location>
        <begin position="217"/>
        <end position="237"/>
    </location>
</feature>
<evidence type="ECO:0000259" key="9">
    <source>
        <dbReference type="SMART" id="SM00014"/>
    </source>
</evidence>
<dbReference type="InterPro" id="IPR036938">
    <property type="entry name" value="PAP2/HPO_sf"/>
</dbReference>
<protein>
    <recommendedName>
        <fullName evidence="9">Phosphatidic acid phosphatase type 2/haloperoxidase domain-containing protein</fullName>
    </recommendedName>
</protein>
<comment type="similarity">
    <text evidence="7">Belongs to the type 2 lipid phosphate phosphatase family.</text>
</comment>
<evidence type="ECO:0000313" key="10">
    <source>
        <dbReference type="EMBL" id="CDK24361.1"/>
    </source>
</evidence>
<dbReference type="STRING" id="1382522.W6MFJ0"/>
<dbReference type="GeneID" id="34517766"/>
<evidence type="ECO:0000256" key="5">
    <source>
        <dbReference type="ARBA" id="ARBA00022989"/>
    </source>
</evidence>
<gene>
    <name evidence="10" type="ORF">KUCA_T00000322001</name>
</gene>
<comment type="subcellular location">
    <subcellularLocation>
        <location evidence="1">Endoplasmic reticulum membrane</location>
        <topology evidence="1">Multi-pass membrane protein</topology>
    </subcellularLocation>
</comment>
<dbReference type="GO" id="GO:0042392">
    <property type="term" value="F:sphingosine-1-phosphate phosphatase activity"/>
    <property type="evidence" value="ECO:0007669"/>
    <property type="project" value="TreeGrafter"/>
</dbReference>
<dbReference type="GO" id="GO:0006629">
    <property type="term" value="P:lipid metabolic process"/>
    <property type="evidence" value="ECO:0007669"/>
    <property type="project" value="UniProtKB-ARBA"/>
</dbReference>
<evidence type="ECO:0000256" key="4">
    <source>
        <dbReference type="ARBA" id="ARBA00022824"/>
    </source>
</evidence>
<proteinExistence type="inferred from homology"/>
<dbReference type="HOGENOM" id="CLU_019266_1_1_1"/>
<dbReference type="SMART" id="SM00014">
    <property type="entry name" value="acidPPc"/>
    <property type="match status" value="1"/>
</dbReference>
<dbReference type="InterPro" id="IPR000326">
    <property type="entry name" value="PAP2/HPO"/>
</dbReference>
<reference evidence="10" key="1">
    <citation type="submission" date="2013-12" db="EMBL/GenBank/DDBJ databases">
        <authorList>
            <person name="Genoscope - CEA"/>
        </authorList>
    </citation>
    <scope>NUCLEOTIDE SEQUENCE</scope>
    <source>
        <strain evidence="10">CBS 1993</strain>
    </source>
</reference>
<organism evidence="10 11">
    <name type="scientific">Kuraishia capsulata CBS 1993</name>
    <dbReference type="NCBI Taxonomy" id="1382522"/>
    <lineage>
        <taxon>Eukaryota</taxon>
        <taxon>Fungi</taxon>
        <taxon>Dikarya</taxon>
        <taxon>Ascomycota</taxon>
        <taxon>Saccharomycotina</taxon>
        <taxon>Pichiomycetes</taxon>
        <taxon>Pichiales</taxon>
        <taxon>Pichiaceae</taxon>
        <taxon>Kuraishia</taxon>
    </lineage>
</organism>
<evidence type="ECO:0000256" key="3">
    <source>
        <dbReference type="ARBA" id="ARBA00022801"/>
    </source>
</evidence>
<dbReference type="AlphaFoldDB" id="W6MFJ0"/>
<dbReference type="Gene3D" id="1.20.144.10">
    <property type="entry name" value="Phosphatidic acid phosphatase type 2/haloperoxidase"/>
    <property type="match status" value="1"/>
</dbReference>
<dbReference type="GO" id="GO:0005789">
    <property type="term" value="C:endoplasmic reticulum membrane"/>
    <property type="evidence" value="ECO:0007669"/>
    <property type="project" value="UniProtKB-SubCell"/>
</dbReference>
<name>W6MFJ0_9ASCO</name>
<dbReference type="OrthoDB" id="301434at2759"/>
<sequence>MATYRNMEESVSGTDLAHQRTRLRSHSIDLVNTSEFDAGHSPDSYYKARLSPQRYRLRQLLLPLVRAETAVLARIQAEMRSPFGDIYFPWTANLGSHTFYVLILPFPLWFGYLALARDLVFVLGLGIYFSGLVKDYLCLPRPESPPLHRITMSKYTTQEYGCPSSHSANAAGLVLVISKHLWAEWTGSLVNYALVLVLVLYYTSLVSGRVYCGMHGFVDISVGTIIGVFVVILRLVLGQVWDAAAYSGSLAFPLFILFAYYLSIAWHPVPLDACPCFDDSVAFVGVLVGLELAHWSKALITGDATIPYSFAELGIFRSILRLGLGVLCVVVWKELVSKPVLTVLYRPIFRAFPKLDHSEADKTQACGAMKSRFSLEILVRVSAYAGVSAIVVASYIVMDLCGCGVQ</sequence>
<keyword evidence="4" id="KW-0256">Endoplasmic reticulum</keyword>
<feature type="transmembrane region" description="Helical" evidence="8">
    <location>
        <begin position="185"/>
        <end position="205"/>
    </location>
</feature>
<evidence type="ECO:0000256" key="6">
    <source>
        <dbReference type="ARBA" id="ARBA00023136"/>
    </source>
</evidence>
<evidence type="ECO:0000256" key="1">
    <source>
        <dbReference type="ARBA" id="ARBA00004477"/>
    </source>
</evidence>
<evidence type="ECO:0000313" key="11">
    <source>
        <dbReference type="Proteomes" id="UP000019384"/>
    </source>
</evidence>
<keyword evidence="3" id="KW-0378">Hydrolase</keyword>
<dbReference type="Pfam" id="PF01569">
    <property type="entry name" value="PAP2"/>
    <property type="match status" value="1"/>
</dbReference>